<dbReference type="EMBL" id="MN740404">
    <property type="protein sequence ID" value="QHU04808.1"/>
    <property type="molecule type" value="Genomic_DNA"/>
</dbReference>
<sequence length="183" mass="20252">MQEVETMSEILGSVTIRAPALYRLLSNIYTLTIKTPEVFLGKINNDFYPSIGVESEDGMVLATMVYQMSTTKSAGTGFPTKNMDLLAKALMRVVRCYAIMPEIYSKINTLWAAQLVSSLIAPCIDMNAANMRAQEIKDLNQVFYNLSKNTGSQEVVASCEKLDIIEATLNPDSEFIVFTVKVA</sequence>
<name>A0A6C0JLU7_9ZZZZ</name>
<accession>A0A6C0JLU7</accession>
<protein>
    <submittedName>
        <fullName evidence="1">Uncharacterized protein</fullName>
    </submittedName>
</protein>
<proteinExistence type="predicted"/>
<reference evidence="1" key="1">
    <citation type="journal article" date="2020" name="Nature">
        <title>Giant virus diversity and host interactions through global metagenomics.</title>
        <authorList>
            <person name="Schulz F."/>
            <person name="Roux S."/>
            <person name="Paez-Espino D."/>
            <person name="Jungbluth S."/>
            <person name="Walsh D.A."/>
            <person name="Denef V.J."/>
            <person name="McMahon K.D."/>
            <person name="Konstantinidis K.T."/>
            <person name="Eloe-Fadrosh E.A."/>
            <person name="Kyrpides N.C."/>
            <person name="Woyke T."/>
        </authorList>
    </citation>
    <scope>NUCLEOTIDE SEQUENCE</scope>
    <source>
        <strain evidence="1">GVMAG-M-3300027708-5</strain>
    </source>
</reference>
<evidence type="ECO:0000313" key="1">
    <source>
        <dbReference type="EMBL" id="QHU04808.1"/>
    </source>
</evidence>
<dbReference type="AlphaFoldDB" id="A0A6C0JLU7"/>
<organism evidence="1">
    <name type="scientific">viral metagenome</name>
    <dbReference type="NCBI Taxonomy" id="1070528"/>
    <lineage>
        <taxon>unclassified sequences</taxon>
        <taxon>metagenomes</taxon>
        <taxon>organismal metagenomes</taxon>
    </lineage>
</organism>